<dbReference type="EMBL" id="PVTF01000006">
    <property type="protein sequence ID" value="PRY40484.1"/>
    <property type="molecule type" value="Genomic_DNA"/>
</dbReference>
<comment type="similarity">
    <text evidence="1">Belongs to the guanylate kinase family.</text>
</comment>
<dbReference type="GO" id="GO:0005829">
    <property type="term" value="C:cytosol"/>
    <property type="evidence" value="ECO:0007669"/>
    <property type="project" value="TreeGrafter"/>
</dbReference>
<dbReference type="InterPro" id="IPR008145">
    <property type="entry name" value="GK/Ca_channel_bsu"/>
</dbReference>
<feature type="region of interest" description="Disordered" evidence="4">
    <location>
        <begin position="1"/>
        <end position="23"/>
    </location>
</feature>
<keyword evidence="3 6" id="KW-0418">Kinase</keyword>
<organism evidence="6 7">
    <name type="scientific">Umezawaea tangerina</name>
    <dbReference type="NCBI Taxonomy" id="84725"/>
    <lineage>
        <taxon>Bacteria</taxon>
        <taxon>Bacillati</taxon>
        <taxon>Actinomycetota</taxon>
        <taxon>Actinomycetes</taxon>
        <taxon>Pseudonocardiales</taxon>
        <taxon>Pseudonocardiaceae</taxon>
        <taxon>Umezawaea</taxon>
    </lineage>
</organism>
<feature type="domain" description="Guanylate kinase-like" evidence="5">
    <location>
        <begin position="1"/>
        <end position="158"/>
    </location>
</feature>
<evidence type="ECO:0000313" key="6">
    <source>
        <dbReference type="EMBL" id="PRY40484.1"/>
    </source>
</evidence>
<dbReference type="PANTHER" id="PTHR23117:SF13">
    <property type="entry name" value="GUANYLATE KINASE"/>
    <property type="match status" value="1"/>
</dbReference>
<sequence>MKSDDSIGFVRSLTTRPPRAGSEDDYEYVSRQEFQRLVDQDQFLEWIHPSFDEYYGMLRAPVDEALAQGRDLVFDWVPEGFLNLRRFYPEQTVGIFVMAPTVAVMRSRLHGRGSETGDELVHRQRMAEQDFDFVDQHEYHVVNDDFDEALETVMAIRRAEKAKVRRQPSVLDNYRKIARKSLVRYYDPAGPGDVESTRSS</sequence>
<name>A0A2T0T4C9_9PSEU</name>
<dbReference type="SMART" id="SM00072">
    <property type="entry name" value="GuKc"/>
    <property type="match status" value="1"/>
</dbReference>
<protein>
    <submittedName>
        <fullName evidence="6">Guanylate kinase</fullName>
    </submittedName>
</protein>
<dbReference type="Proteomes" id="UP000239494">
    <property type="component" value="Unassembled WGS sequence"/>
</dbReference>
<dbReference type="SUPFAM" id="SSF52540">
    <property type="entry name" value="P-loop containing nucleoside triphosphate hydrolases"/>
    <property type="match status" value="1"/>
</dbReference>
<dbReference type="PROSITE" id="PS50052">
    <property type="entry name" value="GUANYLATE_KINASE_2"/>
    <property type="match status" value="1"/>
</dbReference>
<reference evidence="6 7" key="1">
    <citation type="submission" date="2018-03" db="EMBL/GenBank/DDBJ databases">
        <title>Genomic Encyclopedia of Archaeal and Bacterial Type Strains, Phase II (KMG-II): from individual species to whole genera.</title>
        <authorList>
            <person name="Goeker M."/>
        </authorList>
    </citation>
    <scope>NUCLEOTIDE SEQUENCE [LARGE SCALE GENOMIC DNA]</scope>
    <source>
        <strain evidence="6 7">DSM 44720</strain>
    </source>
</reference>
<evidence type="ECO:0000259" key="5">
    <source>
        <dbReference type="PROSITE" id="PS50052"/>
    </source>
</evidence>
<evidence type="ECO:0000313" key="7">
    <source>
        <dbReference type="Proteomes" id="UP000239494"/>
    </source>
</evidence>
<keyword evidence="2" id="KW-0808">Transferase</keyword>
<dbReference type="InterPro" id="IPR027417">
    <property type="entry name" value="P-loop_NTPase"/>
</dbReference>
<dbReference type="AlphaFoldDB" id="A0A2T0T4C9"/>
<proteinExistence type="inferred from homology"/>
<dbReference type="GO" id="GO:0004385">
    <property type="term" value="F:GMP kinase activity"/>
    <property type="evidence" value="ECO:0007669"/>
    <property type="project" value="TreeGrafter"/>
</dbReference>
<evidence type="ECO:0000256" key="2">
    <source>
        <dbReference type="ARBA" id="ARBA00022679"/>
    </source>
</evidence>
<dbReference type="Gene3D" id="3.40.50.300">
    <property type="entry name" value="P-loop containing nucleotide triphosphate hydrolases"/>
    <property type="match status" value="1"/>
</dbReference>
<evidence type="ECO:0000256" key="4">
    <source>
        <dbReference type="SAM" id="MobiDB-lite"/>
    </source>
</evidence>
<accession>A0A2T0T4C9</accession>
<dbReference type="Pfam" id="PF00625">
    <property type="entry name" value="Guanylate_kin"/>
    <property type="match status" value="1"/>
</dbReference>
<comment type="caution">
    <text evidence="6">The sequence shown here is derived from an EMBL/GenBank/DDBJ whole genome shotgun (WGS) entry which is preliminary data.</text>
</comment>
<keyword evidence="7" id="KW-1185">Reference proteome</keyword>
<dbReference type="Gene3D" id="3.30.63.10">
    <property type="entry name" value="Guanylate Kinase phosphate binding domain"/>
    <property type="match status" value="1"/>
</dbReference>
<dbReference type="PANTHER" id="PTHR23117">
    <property type="entry name" value="GUANYLATE KINASE-RELATED"/>
    <property type="match status" value="1"/>
</dbReference>
<evidence type="ECO:0000256" key="3">
    <source>
        <dbReference type="ARBA" id="ARBA00022777"/>
    </source>
</evidence>
<evidence type="ECO:0000256" key="1">
    <source>
        <dbReference type="ARBA" id="ARBA00005790"/>
    </source>
</evidence>
<dbReference type="InterPro" id="IPR008144">
    <property type="entry name" value="Guanylate_kin-like_dom"/>
</dbReference>
<gene>
    <name evidence="6" type="ORF">CLV43_106220</name>
</gene>